<name>A0A9D4APJ1_9SAUR</name>
<dbReference type="EMBL" id="JAHDVG010000488">
    <property type="protein sequence ID" value="KAH1165584.1"/>
    <property type="molecule type" value="Genomic_DNA"/>
</dbReference>
<evidence type="ECO:0000313" key="1">
    <source>
        <dbReference type="EMBL" id="KAH1165584.1"/>
    </source>
</evidence>
<accession>A0A9D4APJ1</accession>
<protein>
    <submittedName>
        <fullName evidence="1">Uncharacterized protein</fullName>
    </submittedName>
</protein>
<dbReference type="AlphaFoldDB" id="A0A9D4APJ1"/>
<evidence type="ECO:0000313" key="2">
    <source>
        <dbReference type="Proteomes" id="UP000827986"/>
    </source>
</evidence>
<proteinExistence type="predicted"/>
<reference evidence="1" key="1">
    <citation type="submission" date="2021-09" db="EMBL/GenBank/DDBJ databases">
        <title>The genome of Mauremys mutica provides insights into the evolution of semi-aquatic lifestyle.</title>
        <authorList>
            <person name="Gong S."/>
            <person name="Gao Y."/>
        </authorList>
    </citation>
    <scope>NUCLEOTIDE SEQUENCE</scope>
    <source>
        <strain evidence="1">MM-2020</strain>
        <tissue evidence="1">Muscle</tissue>
    </source>
</reference>
<dbReference type="Proteomes" id="UP000827986">
    <property type="component" value="Unassembled WGS sequence"/>
</dbReference>
<keyword evidence="2" id="KW-1185">Reference proteome</keyword>
<sequence length="99" mass="11331">MHRYRECQHYLHCAMCVLLYTTAKYPYQRCFRTRQLYRQPGVSWQRTARSGALLGRGALSEPWGELAAALIRDSCKRARNTAKNEGVLERTVAARGAVN</sequence>
<organism evidence="1 2">
    <name type="scientific">Mauremys mutica</name>
    <name type="common">yellowpond turtle</name>
    <dbReference type="NCBI Taxonomy" id="74926"/>
    <lineage>
        <taxon>Eukaryota</taxon>
        <taxon>Metazoa</taxon>
        <taxon>Chordata</taxon>
        <taxon>Craniata</taxon>
        <taxon>Vertebrata</taxon>
        <taxon>Euteleostomi</taxon>
        <taxon>Archelosauria</taxon>
        <taxon>Testudinata</taxon>
        <taxon>Testudines</taxon>
        <taxon>Cryptodira</taxon>
        <taxon>Durocryptodira</taxon>
        <taxon>Testudinoidea</taxon>
        <taxon>Geoemydidae</taxon>
        <taxon>Geoemydinae</taxon>
        <taxon>Mauremys</taxon>
    </lineage>
</organism>
<comment type="caution">
    <text evidence="1">The sequence shown here is derived from an EMBL/GenBank/DDBJ whole genome shotgun (WGS) entry which is preliminary data.</text>
</comment>
<gene>
    <name evidence="1" type="ORF">KIL84_023143</name>
</gene>